<dbReference type="InterPro" id="IPR027304">
    <property type="entry name" value="Trigger_fact/SurA_dom_sf"/>
</dbReference>
<comment type="subcellular location">
    <subcellularLocation>
        <location evidence="12">Cytoplasm</location>
    </subcellularLocation>
    <text evidence="12">About half TF is bound to the ribosome near the polypeptide exit tunnel while the other half is free in the cytoplasm.</text>
</comment>
<dbReference type="PANTHER" id="PTHR30560">
    <property type="entry name" value="TRIGGER FACTOR CHAPERONE AND PEPTIDYL-PROLYL CIS/TRANS ISOMERASE"/>
    <property type="match status" value="1"/>
</dbReference>
<dbReference type="InterPro" id="IPR036611">
    <property type="entry name" value="Trigger_fac_ribosome-bd_sf"/>
</dbReference>
<dbReference type="OrthoDB" id="9767721at2"/>
<dbReference type="InterPro" id="IPR005215">
    <property type="entry name" value="Trig_fac"/>
</dbReference>
<dbReference type="InterPro" id="IPR046357">
    <property type="entry name" value="PPIase_dom_sf"/>
</dbReference>
<dbReference type="InterPro" id="IPR037041">
    <property type="entry name" value="Trigger_fac_C_sf"/>
</dbReference>
<keyword evidence="7 12" id="KW-0143">Chaperone</keyword>
<gene>
    <name evidence="12 16" type="primary">tig</name>
    <name evidence="16" type="ORF">BLTE_23230</name>
</gene>
<dbReference type="Pfam" id="PF05697">
    <property type="entry name" value="Trigger_N"/>
    <property type="match status" value="1"/>
</dbReference>
<sequence>MQVTKTSDEGLKREFRVVLEASDLDGRAASRFEELKDRVRINGFRPGKVPASHLKRLYGRSVMAEVIEQAVAEANSQIVTDNSFKLALEPKVTFPEEQSEIEAVLEGRSDLAYTVAMEILPEIVLADFSAIALEKPVAPVEDADVDQAIDRLVDQNRPYEPRPEGSKAEQRDRVTISFKGTIDGELFDGGSADDVPVVVGSGSFIPGFEDQLVGIAAGETRTVNVTFPANYLAAHLAGKDAAFEVTCSEIAAPGHVEIDDAFAKTLGMDTIDALKDAIRQRLTGEREGLSRARLKRALLDALDTRHSFALPEGLVSQEFESVWAQITGEMKQGGRTFEDEKTTEEAARDEYRKIAERRVRLGLVLAELGQKADIKVTDDEVTRALVERARSFPGQEQQVWDYYRKNPNALASLRAPIFEEKVVDHLLSLVQLTEKRVTKDELFREEDADKPAA</sequence>
<dbReference type="PIRSF" id="PIRSF003095">
    <property type="entry name" value="Trigger_factor"/>
    <property type="match status" value="1"/>
</dbReference>
<dbReference type="SUPFAM" id="SSF102735">
    <property type="entry name" value="Trigger factor ribosome-binding domain"/>
    <property type="match status" value="1"/>
</dbReference>
<dbReference type="PROSITE" id="PS50059">
    <property type="entry name" value="FKBP_PPIASE"/>
    <property type="match status" value="1"/>
</dbReference>
<dbReference type="EMBL" id="AP018907">
    <property type="protein sequence ID" value="BBF93638.1"/>
    <property type="molecule type" value="Genomic_DNA"/>
</dbReference>
<dbReference type="Gene3D" id="3.30.70.1050">
    <property type="entry name" value="Trigger factor ribosome-binding domain"/>
    <property type="match status" value="1"/>
</dbReference>
<reference evidence="16 17" key="1">
    <citation type="submission" date="2018-08" db="EMBL/GenBank/DDBJ databases">
        <title>Complete genome sequencing of Blastochloris tepida GI.</title>
        <authorList>
            <person name="Tsukatani Y."/>
            <person name="Mori H."/>
        </authorList>
    </citation>
    <scope>NUCLEOTIDE SEQUENCE [LARGE SCALE GENOMIC DNA]</scope>
    <source>
        <strain evidence="16 17">GI</strain>
    </source>
</reference>
<comment type="similarity">
    <text evidence="2 12 14">Belongs to the FKBP-type PPIase family. Tig subfamily.</text>
</comment>
<evidence type="ECO:0000256" key="13">
    <source>
        <dbReference type="PROSITE-ProRule" id="PRU00277"/>
    </source>
</evidence>
<keyword evidence="6 12" id="KW-0697">Rotamase</keyword>
<dbReference type="InterPro" id="IPR001179">
    <property type="entry name" value="PPIase_FKBP_dom"/>
</dbReference>
<evidence type="ECO:0000256" key="2">
    <source>
        <dbReference type="ARBA" id="ARBA00005464"/>
    </source>
</evidence>
<keyword evidence="12" id="KW-0963">Cytoplasm</keyword>
<dbReference type="Gene3D" id="1.10.3120.10">
    <property type="entry name" value="Trigger factor, C-terminal domain"/>
    <property type="match status" value="1"/>
</dbReference>
<dbReference type="InterPro" id="IPR008880">
    <property type="entry name" value="Trigger_fac_C"/>
</dbReference>
<keyword evidence="5 12" id="KW-0132">Cell division</keyword>
<dbReference type="GO" id="GO:0051083">
    <property type="term" value="P:'de novo' cotranslational protein folding"/>
    <property type="evidence" value="ECO:0007669"/>
    <property type="project" value="TreeGrafter"/>
</dbReference>
<dbReference type="NCBIfam" id="TIGR00115">
    <property type="entry name" value="tig"/>
    <property type="match status" value="1"/>
</dbReference>
<comment type="catalytic activity">
    <reaction evidence="1 12 13">
        <text>[protein]-peptidylproline (omega=180) = [protein]-peptidylproline (omega=0)</text>
        <dbReference type="Rhea" id="RHEA:16237"/>
        <dbReference type="Rhea" id="RHEA-COMP:10747"/>
        <dbReference type="Rhea" id="RHEA-COMP:10748"/>
        <dbReference type="ChEBI" id="CHEBI:83833"/>
        <dbReference type="ChEBI" id="CHEBI:83834"/>
        <dbReference type="EC" id="5.2.1.8"/>
    </reaction>
</comment>
<evidence type="ECO:0000256" key="10">
    <source>
        <dbReference type="ARBA" id="ARBA00024849"/>
    </source>
</evidence>
<evidence type="ECO:0000259" key="15">
    <source>
        <dbReference type="PROSITE" id="PS50059"/>
    </source>
</evidence>
<dbReference type="InterPro" id="IPR008881">
    <property type="entry name" value="Trigger_fac_ribosome-bd_bac"/>
</dbReference>
<keyword evidence="9 12" id="KW-0131">Cell cycle</keyword>
<dbReference type="SUPFAM" id="SSF54534">
    <property type="entry name" value="FKBP-like"/>
    <property type="match status" value="1"/>
</dbReference>
<evidence type="ECO:0000256" key="1">
    <source>
        <dbReference type="ARBA" id="ARBA00000971"/>
    </source>
</evidence>
<evidence type="ECO:0000256" key="6">
    <source>
        <dbReference type="ARBA" id="ARBA00023110"/>
    </source>
</evidence>
<dbReference type="GO" id="GO:0044183">
    <property type="term" value="F:protein folding chaperone"/>
    <property type="evidence" value="ECO:0007669"/>
    <property type="project" value="TreeGrafter"/>
</dbReference>
<dbReference type="Proteomes" id="UP000266934">
    <property type="component" value="Chromosome"/>
</dbReference>
<dbReference type="PANTHER" id="PTHR30560:SF3">
    <property type="entry name" value="TRIGGER FACTOR-LIKE PROTEIN TIG, CHLOROPLASTIC"/>
    <property type="match status" value="1"/>
</dbReference>
<evidence type="ECO:0000256" key="11">
    <source>
        <dbReference type="ARBA" id="ARBA00029986"/>
    </source>
</evidence>
<dbReference type="KEGG" id="blag:BLTE_23230"/>
<dbReference type="GO" id="GO:0003755">
    <property type="term" value="F:peptidyl-prolyl cis-trans isomerase activity"/>
    <property type="evidence" value="ECO:0007669"/>
    <property type="project" value="UniProtKB-UniRule"/>
</dbReference>
<name>A0A348G255_9HYPH</name>
<dbReference type="SUPFAM" id="SSF109998">
    <property type="entry name" value="Triger factor/SurA peptide-binding domain-like"/>
    <property type="match status" value="1"/>
</dbReference>
<evidence type="ECO:0000313" key="17">
    <source>
        <dbReference type="Proteomes" id="UP000266934"/>
    </source>
</evidence>
<keyword evidence="8 12" id="KW-0413">Isomerase</keyword>
<comment type="domain">
    <text evidence="12">Consists of 3 domains; the N-terminus binds the ribosome, the middle domain has PPIase activity, while the C-terminus has intrinsic chaperone activity on its own.</text>
</comment>
<evidence type="ECO:0000313" key="16">
    <source>
        <dbReference type="EMBL" id="BBF93638.1"/>
    </source>
</evidence>
<dbReference type="AlphaFoldDB" id="A0A348G255"/>
<dbReference type="Pfam" id="PF05698">
    <property type="entry name" value="Trigger_C"/>
    <property type="match status" value="1"/>
</dbReference>
<evidence type="ECO:0000256" key="8">
    <source>
        <dbReference type="ARBA" id="ARBA00023235"/>
    </source>
</evidence>
<keyword evidence="17" id="KW-1185">Reference proteome</keyword>
<evidence type="ECO:0000256" key="3">
    <source>
        <dbReference type="ARBA" id="ARBA00013194"/>
    </source>
</evidence>
<proteinExistence type="inferred from homology"/>
<dbReference type="HAMAP" id="MF_00303">
    <property type="entry name" value="Trigger_factor_Tig"/>
    <property type="match status" value="1"/>
</dbReference>
<evidence type="ECO:0000256" key="14">
    <source>
        <dbReference type="RuleBase" id="RU003914"/>
    </source>
</evidence>
<protein>
    <recommendedName>
        <fullName evidence="4 12">Trigger factor</fullName>
        <shortName evidence="12">TF</shortName>
        <ecNumber evidence="3 12">5.2.1.8</ecNumber>
    </recommendedName>
    <alternativeName>
        <fullName evidence="11 12">PPIase</fullName>
    </alternativeName>
</protein>
<dbReference type="Gene3D" id="3.10.50.40">
    <property type="match status" value="1"/>
</dbReference>
<evidence type="ECO:0000256" key="4">
    <source>
        <dbReference type="ARBA" id="ARBA00016902"/>
    </source>
</evidence>
<evidence type="ECO:0000256" key="12">
    <source>
        <dbReference type="HAMAP-Rule" id="MF_00303"/>
    </source>
</evidence>
<dbReference type="FunFam" id="3.10.50.40:FF:000001">
    <property type="entry name" value="Trigger factor"/>
    <property type="match status" value="1"/>
</dbReference>
<dbReference type="RefSeq" id="WP_126400720.1">
    <property type="nucleotide sequence ID" value="NZ_AP018907.1"/>
</dbReference>
<comment type="function">
    <text evidence="10 12">Involved in protein export. Acts as a chaperone by maintaining the newly synthesized protein in an open conformation. Functions as a peptidyl-prolyl cis-trans isomerase.</text>
</comment>
<evidence type="ECO:0000256" key="9">
    <source>
        <dbReference type="ARBA" id="ARBA00023306"/>
    </source>
</evidence>
<dbReference type="GO" id="GO:0043022">
    <property type="term" value="F:ribosome binding"/>
    <property type="evidence" value="ECO:0007669"/>
    <property type="project" value="TreeGrafter"/>
</dbReference>
<dbReference type="EC" id="5.2.1.8" evidence="3 12"/>
<dbReference type="GO" id="GO:0015031">
    <property type="term" value="P:protein transport"/>
    <property type="evidence" value="ECO:0007669"/>
    <property type="project" value="UniProtKB-UniRule"/>
</dbReference>
<dbReference type="Pfam" id="PF00254">
    <property type="entry name" value="FKBP_C"/>
    <property type="match status" value="1"/>
</dbReference>
<feature type="domain" description="PPIase FKBP-type" evidence="15">
    <location>
        <begin position="171"/>
        <end position="231"/>
    </location>
</feature>
<accession>A0A348G255</accession>
<dbReference type="GO" id="GO:0043335">
    <property type="term" value="P:protein unfolding"/>
    <property type="evidence" value="ECO:0007669"/>
    <property type="project" value="TreeGrafter"/>
</dbReference>
<dbReference type="GO" id="GO:0005737">
    <property type="term" value="C:cytoplasm"/>
    <property type="evidence" value="ECO:0007669"/>
    <property type="project" value="UniProtKB-SubCell"/>
</dbReference>
<dbReference type="GO" id="GO:0051301">
    <property type="term" value="P:cell division"/>
    <property type="evidence" value="ECO:0007669"/>
    <property type="project" value="UniProtKB-KW"/>
</dbReference>
<evidence type="ECO:0000256" key="5">
    <source>
        <dbReference type="ARBA" id="ARBA00022618"/>
    </source>
</evidence>
<organism evidence="16 17">
    <name type="scientific">Blastochloris tepida</name>
    <dbReference type="NCBI Taxonomy" id="2233851"/>
    <lineage>
        <taxon>Bacteria</taxon>
        <taxon>Pseudomonadati</taxon>
        <taxon>Pseudomonadota</taxon>
        <taxon>Alphaproteobacteria</taxon>
        <taxon>Hyphomicrobiales</taxon>
        <taxon>Blastochloridaceae</taxon>
        <taxon>Blastochloris</taxon>
    </lineage>
</organism>
<evidence type="ECO:0000256" key="7">
    <source>
        <dbReference type="ARBA" id="ARBA00023186"/>
    </source>
</evidence>